<feature type="region of interest" description="Disordered" evidence="1">
    <location>
        <begin position="11"/>
        <end position="35"/>
    </location>
</feature>
<feature type="region of interest" description="Disordered" evidence="1">
    <location>
        <begin position="243"/>
        <end position="286"/>
    </location>
</feature>
<accession>A0AAD1X639</accession>
<sequence length="511" mass="59760">MLKINTNLLRVSKGRSKRSTSSRKKSDRKSARIQNDRKFAKNSFRSYLNWQAEDDKAAEKCMKFSEDSKSIGFQRKGRKWKAVSQYILDNDTKRFRNFCKRVNRNRKFQNSRKQNAAEDFFKDKNLKQEHKKLEKNMSNIQIIHSKIKGLVNRGNKFVNFMTKFSAKNLRTKPIKLLHYNMEKKGKTKNFLNYKEKNVQTKRHFTSSKFKLIDSENLLKKIQRDIINQENTEEDLKPLMLQKTYKQSKPKQNVHSRLYSRNTKNYRSSKNSLGAAQRISKYERSQNQKKRFFKRELSANPVRRKHAESCVDLNADSSSMRLKENTSNSKNHKSCLSESRNNFNCSSNNLRDLVKDNPMLGYFVSKNNETQLGKFGNKMHNMSQPILENPKPLKKSSSRVRSCYVSRNHSISNPVKSIKDIESSLTSEVSKKLMNIHGLKPLNPLNPLSESSEKSSKKDPSQSPSKTPMKKNRPKNKAKNRKSRCGRVARMQRSNNSLLKLAYKRFVIKEIH</sequence>
<feature type="compositionally biased region" description="Basic residues" evidence="1">
    <location>
        <begin position="12"/>
        <end position="27"/>
    </location>
</feature>
<dbReference type="Proteomes" id="UP001295684">
    <property type="component" value="Unassembled WGS sequence"/>
</dbReference>
<proteinExistence type="predicted"/>
<organism evidence="2 3">
    <name type="scientific">Euplotes crassus</name>
    <dbReference type="NCBI Taxonomy" id="5936"/>
    <lineage>
        <taxon>Eukaryota</taxon>
        <taxon>Sar</taxon>
        <taxon>Alveolata</taxon>
        <taxon>Ciliophora</taxon>
        <taxon>Intramacronucleata</taxon>
        <taxon>Spirotrichea</taxon>
        <taxon>Hypotrichia</taxon>
        <taxon>Euplotida</taxon>
        <taxon>Euplotidae</taxon>
        <taxon>Moneuplotes</taxon>
    </lineage>
</organism>
<feature type="compositionally biased region" description="Basic residues" evidence="1">
    <location>
        <begin position="467"/>
        <end position="486"/>
    </location>
</feature>
<evidence type="ECO:0000313" key="2">
    <source>
        <dbReference type="EMBL" id="CAI2364498.1"/>
    </source>
</evidence>
<feature type="compositionally biased region" description="Basic and acidic residues" evidence="1">
    <location>
        <begin position="450"/>
        <end position="459"/>
    </location>
</feature>
<evidence type="ECO:0000313" key="3">
    <source>
        <dbReference type="Proteomes" id="UP001295684"/>
    </source>
</evidence>
<feature type="region of interest" description="Disordered" evidence="1">
    <location>
        <begin position="436"/>
        <end position="486"/>
    </location>
</feature>
<reference evidence="2" key="1">
    <citation type="submission" date="2023-07" db="EMBL/GenBank/DDBJ databases">
        <authorList>
            <consortium name="AG Swart"/>
            <person name="Singh M."/>
            <person name="Singh A."/>
            <person name="Seah K."/>
            <person name="Emmerich C."/>
        </authorList>
    </citation>
    <scope>NUCLEOTIDE SEQUENCE</scope>
    <source>
        <strain evidence="2">DP1</strain>
    </source>
</reference>
<name>A0AAD1X639_EUPCR</name>
<gene>
    <name evidence="2" type="ORF">ECRASSUSDP1_LOCUS5842</name>
</gene>
<keyword evidence="3" id="KW-1185">Reference proteome</keyword>
<feature type="compositionally biased region" description="Polar residues" evidence="1">
    <location>
        <begin position="254"/>
        <end position="273"/>
    </location>
</feature>
<dbReference type="AlphaFoldDB" id="A0AAD1X639"/>
<comment type="caution">
    <text evidence="2">The sequence shown here is derived from an EMBL/GenBank/DDBJ whole genome shotgun (WGS) entry which is preliminary data.</text>
</comment>
<evidence type="ECO:0000256" key="1">
    <source>
        <dbReference type="SAM" id="MobiDB-lite"/>
    </source>
</evidence>
<dbReference type="EMBL" id="CAMPGE010005651">
    <property type="protein sequence ID" value="CAI2364498.1"/>
    <property type="molecule type" value="Genomic_DNA"/>
</dbReference>
<protein>
    <submittedName>
        <fullName evidence="2">Uncharacterized protein</fullName>
    </submittedName>
</protein>